<evidence type="ECO:0000313" key="2">
    <source>
        <dbReference type="Proteomes" id="UP000291022"/>
    </source>
</evidence>
<reference evidence="2" key="1">
    <citation type="submission" date="2016-06" db="EMBL/GenBank/DDBJ databases">
        <title>De novo assembly and RNA-Seq shows season-dependent expression and editing in black bear kidneys.</title>
        <authorList>
            <person name="Korstanje R."/>
            <person name="Srivastava A."/>
            <person name="Sarsani V.K."/>
            <person name="Sheehan S.M."/>
            <person name="Seger R.L."/>
            <person name="Barter M.E."/>
            <person name="Lindqvist C."/>
            <person name="Brody L.C."/>
            <person name="Mullikin J.C."/>
        </authorList>
    </citation>
    <scope>NUCLEOTIDE SEQUENCE [LARGE SCALE GENOMIC DNA]</scope>
</reference>
<dbReference type="STRING" id="9643.ENSUAMP00000007997"/>
<dbReference type="Ensembl" id="ENSUAMT00000009036.1">
    <property type="protein sequence ID" value="ENSUAMP00000007997.1"/>
    <property type="gene ID" value="ENSUAMG00000006849.1"/>
</dbReference>
<organism evidence="1 2">
    <name type="scientific">Ursus americanus</name>
    <name type="common">American black bear</name>
    <name type="synonym">Euarctos americanus</name>
    <dbReference type="NCBI Taxonomy" id="9643"/>
    <lineage>
        <taxon>Eukaryota</taxon>
        <taxon>Metazoa</taxon>
        <taxon>Chordata</taxon>
        <taxon>Craniata</taxon>
        <taxon>Vertebrata</taxon>
        <taxon>Euteleostomi</taxon>
        <taxon>Mammalia</taxon>
        <taxon>Eutheria</taxon>
        <taxon>Laurasiatheria</taxon>
        <taxon>Carnivora</taxon>
        <taxon>Caniformia</taxon>
        <taxon>Ursidae</taxon>
        <taxon>Ursus</taxon>
    </lineage>
</organism>
<reference evidence="1" key="3">
    <citation type="submission" date="2025-09" db="UniProtKB">
        <authorList>
            <consortium name="Ensembl"/>
        </authorList>
    </citation>
    <scope>IDENTIFICATION</scope>
</reference>
<proteinExistence type="predicted"/>
<reference evidence="1" key="2">
    <citation type="submission" date="2025-08" db="UniProtKB">
        <authorList>
            <consortium name="Ensembl"/>
        </authorList>
    </citation>
    <scope>IDENTIFICATION</scope>
</reference>
<dbReference type="Proteomes" id="UP000291022">
    <property type="component" value="Unassembled WGS sequence"/>
</dbReference>
<dbReference type="InterPro" id="IPR036598">
    <property type="entry name" value="GOLD_dom_sf"/>
</dbReference>
<dbReference type="SUPFAM" id="SSF101576">
    <property type="entry name" value="Supernatant protein factor (SPF), C-terminal domain"/>
    <property type="match status" value="1"/>
</dbReference>
<evidence type="ECO:0000313" key="1">
    <source>
        <dbReference type="Ensembl" id="ENSUAMP00000007997.1"/>
    </source>
</evidence>
<keyword evidence="2" id="KW-1185">Reference proteome</keyword>
<dbReference type="GeneTree" id="ENSGT00940000165472"/>
<dbReference type="OMA" id="PTQKYNS"/>
<sequence>MGERQQAGEVVEVLPLGCYKAHVAPEDGSLACLKAGVYVLRFDDIYSLVPSKHISSTVEMLLTDQPFVEKMERF</sequence>
<accession>A0A452QR05</accession>
<protein>
    <submittedName>
        <fullName evidence="1">Uncharacterized protein</fullName>
    </submittedName>
</protein>
<dbReference type="Gene3D" id="2.60.120.680">
    <property type="entry name" value="GOLD domain"/>
    <property type="match status" value="1"/>
</dbReference>
<name>A0A452QR05_URSAM</name>
<dbReference type="AlphaFoldDB" id="A0A452QR05"/>